<name>A0A3M7S7T7_BRAPC</name>
<dbReference type="AlphaFoldDB" id="A0A3M7S7T7"/>
<proteinExistence type="predicted"/>
<dbReference type="EMBL" id="REGN01001882">
    <property type="protein sequence ID" value="RNA31894.1"/>
    <property type="molecule type" value="Genomic_DNA"/>
</dbReference>
<keyword evidence="2" id="KW-1185">Reference proteome</keyword>
<reference evidence="1 2" key="1">
    <citation type="journal article" date="2018" name="Sci. Rep.">
        <title>Genomic signatures of local adaptation to the degree of environmental predictability in rotifers.</title>
        <authorList>
            <person name="Franch-Gras L."/>
            <person name="Hahn C."/>
            <person name="Garcia-Roger E.M."/>
            <person name="Carmona M.J."/>
            <person name="Serra M."/>
            <person name="Gomez A."/>
        </authorList>
    </citation>
    <scope>NUCLEOTIDE SEQUENCE [LARGE SCALE GENOMIC DNA]</scope>
    <source>
        <strain evidence="1">HYR1</strain>
    </source>
</reference>
<comment type="caution">
    <text evidence="1">The sequence shown here is derived from an EMBL/GenBank/DDBJ whole genome shotgun (WGS) entry which is preliminary data.</text>
</comment>
<sequence>MLMIHAESLMQFCCLSWACEMRCLFCFGNAWYLLCLADLIPTKNTRDKNHQYLEEEAKKTNQSIDIWNALVYFVELNYRFVVVVHNNFGGNQSIKFECFLFSIQSKFNSIGGTN</sequence>
<evidence type="ECO:0000313" key="1">
    <source>
        <dbReference type="EMBL" id="RNA31894.1"/>
    </source>
</evidence>
<gene>
    <name evidence="1" type="ORF">BpHYR1_020559</name>
</gene>
<accession>A0A3M7S7T7</accession>
<protein>
    <submittedName>
        <fullName evidence="1">Uncharacterized protein</fullName>
    </submittedName>
</protein>
<organism evidence="1 2">
    <name type="scientific">Brachionus plicatilis</name>
    <name type="common">Marine rotifer</name>
    <name type="synonym">Brachionus muelleri</name>
    <dbReference type="NCBI Taxonomy" id="10195"/>
    <lineage>
        <taxon>Eukaryota</taxon>
        <taxon>Metazoa</taxon>
        <taxon>Spiralia</taxon>
        <taxon>Gnathifera</taxon>
        <taxon>Rotifera</taxon>
        <taxon>Eurotatoria</taxon>
        <taxon>Monogononta</taxon>
        <taxon>Pseudotrocha</taxon>
        <taxon>Ploima</taxon>
        <taxon>Brachionidae</taxon>
        <taxon>Brachionus</taxon>
    </lineage>
</organism>
<dbReference type="Proteomes" id="UP000276133">
    <property type="component" value="Unassembled WGS sequence"/>
</dbReference>
<evidence type="ECO:0000313" key="2">
    <source>
        <dbReference type="Proteomes" id="UP000276133"/>
    </source>
</evidence>